<evidence type="ECO:0000313" key="3">
    <source>
        <dbReference type="Proteomes" id="UP000037696"/>
    </source>
</evidence>
<protein>
    <submittedName>
        <fullName evidence="2">Uncharacterized protein</fullName>
    </submittedName>
</protein>
<feature type="transmembrane region" description="Helical" evidence="1">
    <location>
        <begin position="38"/>
        <end position="64"/>
    </location>
</feature>
<dbReference type="AlphaFoldDB" id="A0A0M9WAU6"/>
<keyword evidence="1" id="KW-0472">Membrane</keyword>
<evidence type="ECO:0000313" key="2">
    <source>
        <dbReference type="EMBL" id="KOS37863.1"/>
    </source>
</evidence>
<evidence type="ECO:0000256" key="1">
    <source>
        <dbReference type="SAM" id="Phobius"/>
    </source>
</evidence>
<comment type="caution">
    <text evidence="2">The sequence shown here is derived from an EMBL/GenBank/DDBJ whole genome shotgun (WGS) entry which is preliminary data.</text>
</comment>
<organism evidence="2 3">
    <name type="scientific">Penicillium nordicum</name>
    <dbReference type="NCBI Taxonomy" id="229535"/>
    <lineage>
        <taxon>Eukaryota</taxon>
        <taxon>Fungi</taxon>
        <taxon>Dikarya</taxon>
        <taxon>Ascomycota</taxon>
        <taxon>Pezizomycotina</taxon>
        <taxon>Eurotiomycetes</taxon>
        <taxon>Eurotiomycetidae</taxon>
        <taxon>Eurotiales</taxon>
        <taxon>Aspergillaceae</taxon>
        <taxon>Penicillium</taxon>
    </lineage>
</organism>
<dbReference type="Proteomes" id="UP000037696">
    <property type="component" value="Unassembled WGS sequence"/>
</dbReference>
<dbReference type="EMBL" id="LHQQ01000288">
    <property type="protein sequence ID" value="KOS37863.1"/>
    <property type="molecule type" value="Genomic_DNA"/>
</dbReference>
<keyword evidence="3" id="KW-1185">Reference proteome</keyword>
<keyword evidence="1" id="KW-0812">Transmembrane</keyword>
<name>A0A0M9WAU6_9EURO</name>
<accession>A0A0M9WAU6</accession>
<proteinExistence type="predicted"/>
<reference evidence="2 3" key="1">
    <citation type="submission" date="2015-08" db="EMBL/GenBank/DDBJ databases">
        <title>Genome sequencing of Penicillium nordicum.</title>
        <authorList>
            <person name="Nguyen H.D."/>
            <person name="Seifert K.A."/>
        </authorList>
    </citation>
    <scope>NUCLEOTIDE SEQUENCE [LARGE SCALE GENOMIC DNA]</scope>
    <source>
        <strain evidence="2 3">DAOMC 185683</strain>
    </source>
</reference>
<keyword evidence="1" id="KW-1133">Transmembrane helix</keyword>
<gene>
    <name evidence="2" type="ORF">ACN38_g11314</name>
</gene>
<feature type="non-terminal residue" evidence="2">
    <location>
        <position position="1"/>
    </location>
</feature>
<feature type="transmembrane region" description="Helical" evidence="1">
    <location>
        <begin position="76"/>
        <end position="103"/>
    </location>
</feature>
<sequence>TIIFGTFIPEIALCCPKIFLRTPFFSLKGSFLPIDHQVLFRCHCVLLSLSLAVSFSCCLLLSLVDLLSLVVSFSCYLFLLLSLIVPCCLFLLLSLVSMSTLLVSRCTSNIQPRQ</sequence>